<dbReference type="NCBIfam" id="TIGR00254">
    <property type="entry name" value="GGDEF"/>
    <property type="match status" value="1"/>
</dbReference>
<comment type="catalytic activity">
    <reaction evidence="2">
        <text>2 GTP = 3',3'-c-di-GMP + 2 diphosphate</text>
        <dbReference type="Rhea" id="RHEA:24898"/>
        <dbReference type="ChEBI" id="CHEBI:33019"/>
        <dbReference type="ChEBI" id="CHEBI:37565"/>
        <dbReference type="ChEBI" id="CHEBI:58805"/>
        <dbReference type="EC" id="2.7.7.65"/>
    </reaction>
</comment>
<dbReference type="EC" id="2.7.7.65" evidence="1"/>
<keyword evidence="5" id="KW-1185">Reference proteome</keyword>
<dbReference type="PANTHER" id="PTHR45138">
    <property type="entry name" value="REGULATORY COMPONENTS OF SENSORY TRANSDUCTION SYSTEM"/>
    <property type="match status" value="1"/>
</dbReference>
<name>A0A1R1I2P9_9RHOO</name>
<evidence type="ECO:0000313" key="4">
    <source>
        <dbReference type="EMBL" id="OMG53048.1"/>
    </source>
</evidence>
<dbReference type="CDD" id="cd01949">
    <property type="entry name" value="GGDEF"/>
    <property type="match status" value="1"/>
</dbReference>
<dbReference type="PROSITE" id="PS50887">
    <property type="entry name" value="GGDEF"/>
    <property type="match status" value="1"/>
</dbReference>
<sequence length="499" mass="55393">MPEQRNPSEIAREALKRLAERHLAPTPANYQACYNEIANLPNVMPFPEPPLRQLAAGLCPRGEVQIAQLSRLDAAISGRSWQGVQDALQAYIAAAAPSQGATQLPHEVSTALLQLFEAVFPAFGRDDLHFCAAVDELLAALRVTPCEFSRLEVVLRNLAGLAPYAVAEQAEIREALLKLLHLIIENIGELSLDDAWFKGQIDGLLAAVEPPLTLRHLDEMERRLRDVMDKQSRARARSVEAQEEMRKMLSAFIERLSTMNESSSAFQGKIEASARQIEMVSRLEDLAPLLKDVVSATQTMAEETASSREQLRALQDRVLATEAELVQLHRELDSASSLARHDPLTDTLNRKGLDEALEREISAVRRRNTPLSLCLLDIDNFKRLNDRLGHEAGDNALIHLANVARACMRPTDTLARYGGEEFIILMPDTTLEQGVEAMVRLQRELTKAFFLSGRDKVLITFSAGVAQLVNEERGSDAIRRADQAMYLAKRAGKNRVFGA</sequence>
<dbReference type="InterPro" id="IPR029787">
    <property type="entry name" value="Nucleotide_cyclase"/>
</dbReference>
<dbReference type="GO" id="GO:0052621">
    <property type="term" value="F:diguanylate cyclase activity"/>
    <property type="evidence" value="ECO:0007669"/>
    <property type="project" value="UniProtKB-EC"/>
</dbReference>
<dbReference type="AlphaFoldDB" id="A0A1R1I2P9"/>
<proteinExistence type="predicted"/>
<accession>A0A1R1I2P9</accession>
<dbReference type="Proteomes" id="UP000187526">
    <property type="component" value="Unassembled WGS sequence"/>
</dbReference>
<gene>
    <name evidence="4" type="ORF">BJN45_12490</name>
</gene>
<evidence type="ECO:0000256" key="1">
    <source>
        <dbReference type="ARBA" id="ARBA00012528"/>
    </source>
</evidence>
<dbReference type="InterPro" id="IPR043128">
    <property type="entry name" value="Rev_trsase/Diguanyl_cyclase"/>
</dbReference>
<feature type="domain" description="GGDEF" evidence="3">
    <location>
        <begin position="369"/>
        <end position="499"/>
    </location>
</feature>
<dbReference type="InterPro" id="IPR050469">
    <property type="entry name" value="Diguanylate_Cyclase"/>
</dbReference>
<dbReference type="InterPro" id="IPR000160">
    <property type="entry name" value="GGDEF_dom"/>
</dbReference>
<evidence type="ECO:0000259" key="3">
    <source>
        <dbReference type="PROSITE" id="PS50887"/>
    </source>
</evidence>
<dbReference type="OrthoDB" id="9813903at2"/>
<comment type="caution">
    <text evidence="4">The sequence shown here is derived from an EMBL/GenBank/DDBJ whole genome shotgun (WGS) entry which is preliminary data.</text>
</comment>
<dbReference type="Gene3D" id="3.30.70.270">
    <property type="match status" value="1"/>
</dbReference>
<dbReference type="STRING" id="418702.BJN45_12490"/>
<dbReference type="SUPFAM" id="SSF55073">
    <property type="entry name" value="Nucleotide cyclase"/>
    <property type="match status" value="1"/>
</dbReference>
<organism evidence="4 5">
    <name type="scientific">Azonexus hydrophilus</name>
    <dbReference type="NCBI Taxonomy" id="418702"/>
    <lineage>
        <taxon>Bacteria</taxon>
        <taxon>Pseudomonadati</taxon>
        <taxon>Pseudomonadota</taxon>
        <taxon>Betaproteobacteria</taxon>
        <taxon>Rhodocyclales</taxon>
        <taxon>Azonexaceae</taxon>
        <taxon>Azonexus</taxon>
    </lineage>
</organism>
<dbReference type="Pfam" id="PF00990">
    <property type="entry name" value="GGDEF"/>
    <property type="match status" value="1"/>
</dbReference>
<reference evidence="4 5" key="1">
    <citation type="submission" date="2016-10" db="EMBL/GenBank/DDBJ databases">
        <title>Alkaliphiles isolated from bioreactors.</title>
        <authorList>
            <person name="Salah Z."/>
            <person name="Rout S.P."/>
            <person name="Humphreys P.N."/>
        </authorList>
    </citation>
    <scope>NUCLEOTIDE SEQUENCE [LARGE SCALE GENOMIC DNA]</scope>
    <source>
        <strain evidence="4 5">ZS02</strain>
    </source>
</reference>
<dbReference type="EMBL" id="MTHD01000004">
    <property type="protein sequence ID" value="OMG53048.1"/>
    <property type="molecule type" value="Genomic_DNA"/>
</dbReference>
<dbReference type="FunFam" id="3.30.70.270:FF:000001">
    <property type="entry name" value="Diguanylate cyclase domain protein"/>
    <property type="match status" value="1"/>
</dbReference>
<protein>
    <recommendedName>
        <fullName evidence="1">diguanylate cyclase</fullName>
        <ecNumber evidence="1">2.7.7.65</ecNumber>
    </recommendedName>
</protein>
<dbReference type="RefSeq" id="WP_076095709.1">
    <property type="nucleotide sequence ID" value="NZ_MTHD01000004.1"/>
</dbReference>
<dbReference type="SMART" id="SM00267">
    <property type="entry name" value="GGDEF"/>
    <property type="match status" value="1"/>
</dbReference>
<dbReference type="PANTHER" id="PTHR45138:SF9">
    <property type="entry name" value="DIGUANYLATE CYCLASE DGCM-RELATED"/>
    <property type="match status" value="1"/>
</dbReference>
<evidence type="ECO:0000256" key="2">
    <source>
        <dbReference type="ARBA" id="ARBA00034247"/>
    </source>
</evidence>
<evidence type="ECO:0000313" key="5">
    <source>
        <dbReference type="Proteomes" id="UP000187526"/>
    </source>
</evidence>